<evidence type="ECO:0000256" key="10">
    <source>
        <dbReference type="ARBA" id="ARBA00079637"/>
    </source>
</evidence>
<dbReference type="InterPro" id="IPR033749">
    <property type="entry name" value="Polyprenyl_synt_CS"/>
</dbReference>
<keyword evidence="3 12" id="KW-0808">Transferase</keyword>
<reference evidence="14" key="1">
    <citation type="submission" date="2021-03" db="EMBL/GenBank/DDBJ databases">
        <authorList>
            <person name="So Y."/>
        </authorList>
    </citation>
    <scope>NUCLEOTIDE SEQUENCE</scope>
    <source>
        <strain evidence="14">SG15</strain>
    </source>
</reference>
<dbReference type="SFLD" id="SFLDS00005">
    <property type="entry name" value="Isoprenoid_Synthase_Type_I"/>
    <property type="match status" value="1"/>
</dbReference>
<dbReference type="Pfam" id="PF00348">
    <property type="entry name" value="polyprenyl_synt"/>
    <property type="match status" value="1"/>
</dbReference>
<proteinExistence type="inferred from homology"/>
<keyword evidence="4" id="KW-0479">Metal-binding</keyword>
<gene>
    <name evidence="14" type="ORF">J5Y10_07865</name>
</gene>
<dbReference type="InterPro" id="IPR008949">
    <property type="entry name" value="Isoprenoid_synthase_dom_sf"/>
</dbReference>
<keyword evidence="15" id="KW-1185">Reference proteome</keyword>
<evidence type="ECO:0000256" key="4">
    <source>
        <dbReference type="ARBA" id="ARBA00022723"/>
    </source>
</evidence>
<dbReference type="SUPFAM" id="SSF48576">
    <property type="entry name" value="Terpenoid synthases"/>
    <property type="match status" value="1"/>
</dbReference>
<comment type="caution">
    <text evidence="14">The sequence shown here is derived from an EMBL/GenBank/DDBJ whole genome shotgun (WGS) entry which is preliminary data.</text>
</comment>
<comment type="cofactor">
    <cofactor evidence="1">
        <name>Mg(2+)</name>
        <dbReference type="ChEBI" id="CHEBI:18420"/>
    </cofactor>
</comment>
<comment type="function">
    <text evidence="7">Supplies octaprenyl diphosphate, the precursor for the side chain of the isoprenoid quinones ubiquinone and menaquinone.</text>
</comment>
<evidence type="ECO:0000256" key="8">
    <source>
        <dbReference type="ARBA" id="ARBA00066511"/>
    </source>
</evidence>
<dbReference type="GO" id="GO:0046872">
    <property type="term" value="F:metal ion binding"/>
    <property type="evidence" value="ECO:0007669"/>
    <property type="project" value="UniProtKB-KW"/>
</dbReference>
<evidence type="ECO:0000256" key="2">
    <source>
        <dbReference type="ARBA" id="ARBA00006706"/>
    </source>
</evidence>
<keyword evidence="5" id="KW-0460">Magnesium</keyword>
<dbReference type="InterPro" id="IPR000092">
    <property type="entry name" value="Polyprenyl_synt"/>
</dbReference>
<dbReference type="CDD" id="cd00685">
    <property type="entry name" value="Trans_IPPS_HT"/>
    <property type="match status" value="1"/>
</dbReference>
<dbReference type="EC" id="2.5.1.90" evidence="8"/>
<feature type="region of interest" description="Disordered" evidence="13">
    <location>
        <begin position="1"/>
        <end position="42"/>
    </location>
</feature>
<dbReference type="PANTHER" id="PTHR12001">
    <property type="entry name" value="GERANYLGERANYL PYROPHOSPHATE SYNTHASE"/>
    <property type="match status" value="1"/>
</dbReference>
<dbReference type="PANTHER" id="PTHR12001:SF69">
    <property type="entry name" value="ALL TRANS-POLYPRENYL-DIPHOSPHATE SYNTHASE PDSS1"/>
    <property type="match status" value="1"/>
</dbReference>
<sequence length="416" mass="44544">MAVQQQGTQPAIPQQRLQEAQAHRVGFGQQHADHGPGTFANAGQGQSVVRWPPVDAPPPGRYGAAPYGQVNARVSVLTAPVTSNVTSERDPELALEALTDLVRLDLEACNRLIVERMQSPVALIPQLAAHLVAAGGKRIRPLLTLASARLCGHRGDRHVALAACVEFIHTATLLHDDVVDESALRRGAPSANAVFGNKPSVLVGDFLFARAFQIMVADGSLRVLDILATASATIAEGEVLQLVTQNDTATTEEQYLQVIEGKTAALFAAATEVGAVVADRPQAEAEALREYGRSLGIAFQLVDDALDYSASQAALGKTVGDDFREGKITLPVLLAFNAAGEEEKVFWRRVLEEREQAEGDLEKAIGLMQSRGTLEATIRRARDYGARALDSLSVFPDGPERRALAGIVEFCIARAR</sequence>
<protein>
    <recommendedName>
        <fullName evidence="9">Octaprenyl diphosphate synthase</fullName>
        <ecNumber evidence="8">2.5.1.90</ecNumber>
    </recommendedName>
    <alternativeName>
        <fullName evidence="11">All-trans-octaprenyl-diphosphate synthase</fullName>
    </alternativeName>
    <alternativeName>
        <fullName evidence="10">Octaprenyl pyrophosphate synthase</fullName>
    </alternativeName>
</protein>
<evidence type="ECO:0000256" key="5">
    <source>
        <dbReference type="ARBA" id="ARBA00022842"/>
    </source>
</evidence>
<evidence type="ECO:0000256" key="3">
    <source>
        <dbReference type="ARBA" id="ARBA00022679"/>
    </source>
</evidence>
<evidence type="ECO:0000313" key="15">
    <source>
        <dbReference type="Proteomes" id="UP000677537"/>
    </source>
</evidence>
<dbReference type="FunFam" id="1.10.600.10:FF:000002">
    <property type="entry name" value="Octaprenyl diphosphate synthase"/>
    <property type="match status" value="1"/>
</dbReference>
<evidence type="ECO:0000256" key="7">
    <source>
        <dbReference type="ARBA" id="ARBA00055029"/>
    </source>
</evidence>
<dbReference type="EMBL" id="JAGIZA010000004">
    <property type="protein sequence ID" value="MBP0492692.1"/>
    <property type="molecule type" value="Genomic_DNA"/>
</dbReference>
<comment type="similarity">
    <text evidence="2 12">Belongs to the FPP/GGPP synthase family.</text>
</comment>
<dbReference type="Gene3D" id="1.10.600.10">
    <property type="entry name" value="Farnesyl Diphosphate Synthase"/>
    <property type="match status" value="1"/>
</dbReference>
<evidence type="ECO:0000256" key="1">
    <source>
        <dbReference type="ARBA" id="ARBA00001946"/>
    </source>
</evidence>
<feature type="compositionally biased region" description="Low complexity" evidence="13">
    <location>
        <begin position="1"/>
        <end position="15"/>
    </location>
</feature>
<name>A0A940MWX3_9PROT</name>
<accession>A0A940MWX3</accession>
<dbReference type="PROSITE" id="PS00723">
    <property type="entry name" value="POLYPRENYL_SYNTHASE_1"/>
    <property type="match status" value="1"/>
</dbReference>
<evidence type="ECO:0000256" key="11">
    <source>
        <dbReference type="ARBA" id="ARBA00083124"/>
    </source>
</evidence>
<evidence type="ECO:0000313" key="14">
    <source>
        <dbReference type="EMBL" id="MBP0492692.1"/>
    </source>
</evidence>
<dbReference type="Proteomes" id="UP000677537">
    <property type="component" value="Unassembled WGS sequence"/>
</dbReference>
<dbReference type="AlphaFoldDB" id="A0A940MWX3"/>
<evidence type="ECO:0000256" key="6">
    <source>
        <dbReference type="ARBA" id="ARBA00051506"/>
    </source>
</evidence>
<evidence type="ECO:0000256" key="12">
    <source>
        <dbReference type="RuleBase" id="RU004466"/>
    </source>
</evidence>
<comment type="catalytic activity">
    <reaction evidence="6">
        <text>5 isopentenyl diphosphate + (2E,6E)-farnesyl diphosphate = all-trans-octaprenyl diphosphate + 5 diphosphate</text>
        <dbReference type="Rhea" id="RHEA:27798"/>
        <dbReference type="ChEBI" id="CHEBI:33019"/>
        <dbReference type="ChEBI" id="CHEBI:57711"/>
        <dbReference type="ChEBI" id="CHEBI:128769"/>
        <dbReference type="ChEBI" id="CHEBI:175763"/>
        <dbReference type="EC" id="2.5.1.90"/>
    </reaction>
</comment>
<evidence type="ECO:0000256" key="13">
    <source>
        <dbReference type="SAM" id="MobiDB-lite"/>
    </source>
</evidence>
<dbReference type="GO" id="GO:0106350">
    <property type="term" value="F:all-trans-octaprenyl-diphosphate synthase activity"/>
    <property type="evidence" value="ECO:0007669"/>
    <property type="project" value="UniProtKB-EC"/>
</dbReference>
<dbReference type="GO" id="GO:0008299">
    <property type="term" value="P:isoprenoid biosynthetic process"/>
    <property type="evidence" value="ECO:0007669"/>
    <property type="project" value="InterPro"/>
</dbReference>
<organism evidence="14 15">
    <name type="scientific">Roseomonas indoligenes</name>
    <dbReference type="NCBI Taxonomy" id="2820811"/>
    <lineage>
        <taxon>Bacteria</taxon>
        <taxon>Pseudomonadati</taxon>
        <taxon>Pseudomonadota</taxon>
        <taxon>Alphaproteobacteria</taxon>
        <taxon>Acetobacterales</taxon>
        <taxon>Roseomonadaceae</taxon>
        <taxon>Roseomonas</taxon>
    </lineage>
</organism>
<evidence type="ECO:0000256" key="9">
    <source>
        <dbReference type="ARBA" id="ARBA00072473"/>
    </source>
</evidence>